<proteinExistence type="predicted"/>
<evidence type="ECO:0000313" key="4">
    <source>
        <dbReference type="Proteomes" id="UP000235392"/>
    </source>
</evidence>
<evidence type="ECO:0000313" key="2">
    <source>
        <dbReference type="EMBL" id="PLW33531.1"/>
    </source>
</evidence>
<dbReference type="EMBL" id="PGCJ01000297">
    <property type="protein sequence ID" value="PLW33531.1"/>
    <property type="molecule type" value="Genomic_DNA"/>
</dbReference>
<sequence length="71" mass="7748">MPQWGNGSHMCTLTKESESTAYLIDLNGQQWGNGSHMCVLTQGQQWGNGSHIFFPLPRPFACRPLPDTGGG</sequence>
<dbReference type="EMBL" id="PGCI01000376">
    <property type="protein sequence ID" value="PLW28146.1"/>
    <property type="molecule type" value="Genomic_DNA"/>
</dbReference>
<dbReference type="Proteomes" id="UP000235392">
    <property type="component" value="Unassembled WGS sequence"/>
</dbReference>
<dbReference type="AlphaFoldDB" id="A0A2N5TRL9"/>
<name>A0A2N5TRL9_9BASI</name>
<gene>
    <name evidence="2" type="ORF">PCANC_22854</name>
    <name evidence="1" type="ORF">PCASD_23247</name>
</gene>
<dbReference type="Proteomes" id="UP000235388">
    <property type="component" value="Unassembled WGS sequence"/>
</dbReference>
<reference evidence="3 4" key="1">
    <citation type="submission" date="2017-11" db="EMBL/GenBank/DDBJ databases">
        <title>De novo assembly and phasing of dikaryotic genomes from two isolates of Puccinia coronata f. sp. avenae, the causal agent of oat crown rust.</title>
        <authorList>
            <person name="Miller M.E."/>
            <person name="Zhang Y."/>
            <person name="Omidvar V."/>
            <person name="Sperschneider J."/>
            <person name="Schwessinger B."/>
            <person name="Raley C."/>
            <person name="Palmer J.M."/>
            <person name="Garnica D."/>
            <person name="Upadhyaya N."/>
            <person name="Rathjen J."/>
            <person name="Taylor J.M."/>
            <person name="Park R.F."/>
            <person name="Dodds P.N."/>
            <person name="Hirsch C.D."/>
            <person name="Kianian S.F."/>
            <person name="Figueroa M."/>
        </authorList>
    </citation>
    <scope>NUCLEOTIDE SEQUENCE [LARGE SCALE GENOMIC DNA]</scope>
    <source>
        <strain evidence="2">12NC29</strain>
        <strain evidence="1">12SD80</strain>
    </source>
</reference>
<organism evidence="1 4">
    <name type="scientific">Puccinia coronata f. sp. avenae</name>
    <dbReference type="NCBI Taxonomy" id="200324"/>
    <lineage>
        <taxon>Eukaryota</taxon>
        <taxon>Fungi</taxon>
        <taxon>Dikarya</taxon>
        <taxon>Basidiomycota</taxon>
        <taxon>Pucciniomycotina</taxon>
        <taxon>Pucciniomycetes</taxon>
        <taxon>Pucciniales</taxon>
        <taxon>Pucciniaceae</taxon>
        <taxon>Puccinia</taxon>
    </lineage>
</organism>
<protein>
    <submittedName>
        <fullName evidence="1">Uncharacterized protein</fullName>
    </submittedName>
</protein>
<dbReference type="OrthoDB" id="10496512at2759"/>
<accession>A0A2N5TRL9</accession>
<comment type="caution">
    <text evidence="1">The sequence shown here is derived from an EMBL/GenBank/DDBJ whole genome shotgun (WGS) entry which is preliminary data.</text>
</comment>
<evidence type="ECO:0000313" key="3">
    <source>
        <dbReference type="Proteomes" id="UP000235388"/>
    </source>
</evidence>
<evidence type="ECO:0000313" key="1">
    <source>
        <dbReference type="EMBL" id="PLW28146.1"/>
    </source>
</evidence>
<keyword evidence="3" id="KW-1185">Reference proteome</keyword>